<evidence type="ECO:0000313" key="3">
    <source>
        <dbReference type="Proteomes" id="UP000306402"/>
    </source>
</evidence>
<comment type="caution">
    <text evidence="2">The sequence shown here is derived from an EMBL/GenBank/DDBJ whole genome shotgun (WGS) entry which is preliminary data.</text>
</comment>
<dbReference type="PANTHER" id="PTHR34610">
    <property type="entry name" value="SSL7007 PROTEIN"/>
    <property type="match status" value="1"/>
</dbReference>
<dbReference type="RefSeq" id="WP_138367053.1">
    <property type="nucleotide sequence ID" value="NZ_VCEJ01000005.1"/>
</dbReference>
<organism evidence="2 3">
    <name type="scientific">Dyadobacter luticola</name>
    <dbReference type="NCBI Taxonomy" id="1979387"/>
    <lineage>
        <taxon>Bacteria</taxon>
        <taxon>Pseudomonadati</taxon>
        <taxon>Bacteroidota</taxon>
        <taxon>Cytophagia</taxon>
        <taxon>Cytophagales</taxon>
        <taxon>Spirosomataceae</taxon>
        <taxon>Dyadobacter</taxon>
    </lineage>
</organism>
<dbReference type="OrthoDB" id="9802590at2"/>
<dbReference type="InterPro" id="IPR002716">
    <property type="entry name" value="PIN_dom"/>
</dbReference>
<dbReference type="InterPro" id="IPR002850">
    <property type="entry name" value="PIN_toxin-like"/>
</dbReference>
<dbReference type="SUPFAM" id="SSF88723">
    <property type="entry name" value="PIN domain-like"/>
    <property type="match status" value="1"/>
</dbReference>
<reference evidence="2 3" key="1">
    <citation type="submission" date="2019-05" db="EMBL/GenBank/DDBJ databases">
        <authorList>
            <person name="Qu J.-H."/>
        </authorList>
    </citation>
    <scope>NUCLEOTIDE SEQUENCE [LARGE SCALE GENOMIC DNA]</scope>
    <source>
        <strain evidence="2 3">T17</strain>
    </source>
</reference>
<accession>A0A5R9KRN0</accession>
<feature type="domain" description="PIN" evidence="1">
    <location>
        <begin position="1"/>
        <end position="112"/>
    </location>
</feature>
<dbReference type="SMART" id="SM00670">
    <property type="entry name" value="PINc"/>
    <property type="match status" value="1"/>
</dbReference>
<dbReference type="PANTHER" id="PTHR34610:SF3">
    <property type="entry name" value="SSL7007 PROTEIN"/>
    <property type="match status" value="1"/>
</dbReference>
<sequence length="136" mass="15616">MNVVLDTNVLLVALPSRSVYHPIFTALLDKTFELFVTNEIISEYEEQLSYRLGISRTDLHLQELLHLSNVHKIESYYLWQLIEADKDDNKFVDCAVACNADYLVSNDGHYNILASIDFPKVNVIKAGAFLEILIRR</sequence>
<dbReference type="AlphaFoldDB" id="A0A5R9KRN0"/>
<name>A0A5R9KRN0_9BACT</name>
<evidence type="ECO:0000313" key="2">
    <source>
        <dbReference type="EMBL" id="TLU98764.1"/>
    </source>
</evidence>
<dbReference type="InterPro" id="IPR029060">
    <property type="entry name" value="PIN-like_dom_sf"/>
</dbReference>
<dbReference type="NCBIfam" id="TIGR00305">
    <property type="entry name" value="putative toxin-antitoxin system toxin component, PIN family"/>
    <property type="match status" value="1"/>
</dbReference>
<keyword evidence="3" id="KW-1185">Reference proteome</keyword>
<evidence type="ECO:0000259" key="1">
    <source>
        <dbReference type="SMART" id="SM00670"/>
    </source>
</evidence>
<proteinExistence type="predicted"/>
<protein>
    <submittedName>
        <fullName evidence="2">Putative toxin-antitoxin system toxin component, PIN family</fullName>
    </submittedName>
</protein>
<gene>
    <name evidence="2" type="ORF">FEN17_19375</name>
</gene>
<dbReference type="Pfam" id="PF13470">
    <property type="entry name" value="PIN_3"/>
    <property type="match status" value="1"/>
</dbReference>
<dbReference type="Proteomes" id="UP000306402">
    <property type="component" value="Unassembled WGS sequence"/>
</dbReference>
<dbReference type="EMBL" id="VCEJ01000005">
    <property type="protein sequence ID" value="TLU98764.1"/>
    <property type="molecule type" value="Genomic_DNA"/>
</dbReference>